<comment type="caution">
    <text evidence="1">The sequence shown here is derived from an EMBL/GenBank/DDBJ whole genome shotgun (WGS) entry which is preliminary data.</text>
</comment>
<name>A0ACB7SM68_HYAAI</name>
<sequence>MTPAHRTPLFFVQLFFMACCSYGAVTNASAATAVTRAYRFGDAVAGPLSSFWKASLVRPVGDTMRLRPWGPPSGPRLLLDDIASERLCHRRTTSAGLCLASDYEHQQQCLVPAALPVRPPSLLRMLRPGPHALTFPTRDSTYIDRHDIIAAFSGSGGTIAMTPAHRTPLFFVQVTNRFSLFTKPTRYRGLLVLPDPHAAFAILCN</sequence>
<proteinExistence type="predicted"/>
<dbReference type="Proteomes" id="UP000821845">
    <property type="component" value="Chromosome 3"/>
</dbReference>
<dbReference type="EMBL" id="CM023483">
    <property type="protein sequence ID" value="KAH6934864.1"/>
    <property type="molecule type" value="Genomic_DNA"/>
</dbReference>
<keyword evidence="2" id="KW-1185">Reference proteome</keyword>
<reference evidence="1" key="1">
    <citation type="submission" date="2020-05" db="EMBL/GenBank/DDBJ databases">
        <title>Large-scale comparative analyses of tick genomes elucidate their genetic diversity and vector capacities.</title>
        <authorList>
            <person name="Jia N."/>
            <person name="Wang J."/>
            <person name="Shi W."/>
            <person name="Du L."/>
            <person name="Sun Y."/>
            <person name="Zhan W."/>
            <person name="Jiang J."/>
            <person name="Wang Q."/>
            <person name="Zhang B."/>
            <person name="Ji P."/>
            <person name="Sakyi L.B."/>
            <person name="Cui X."/>
            <person name="Yuan T."/>
            <person name="Jiang B."/>
            <person name="Yang W."/>
            <person name="Lam T.T.-Y."/>
            <person name="Chang Q."/>
            <person name="Ding S."/>
            <person name="Wang X."/>
            <person name="Zhu J."/>
            <person name="Ruan X."/>
            <person name="Zhao L."/>
            <person name="Wei J."/>
            <person name="Que T."/>
            <person name="Du C."/>
            <person name="Cheng J."/>
            <person name="Dai P."/>
            <person name="Han X."/>
            <person name="Huang E."/>
            <person name="Gao Y."/>
            <person name="Liu J."/>
            <person name="Shao H."/>
            <person name="Ye R."/>
            <person name="Li L."/>
            <person name="Wei W."/>
            <person name="Wang X."/>
            <person name="Wang C."/>
            <person name="Yang T."/>
            <person name="Huo Q."/>
            <person name="Li W."/>
            <person name="Guo W."/>
            <person name="Chen H."/>
            <person name="Zhou L."/>
            <person name="Ni X."/>
            <person name="Tian J."/>
            <person name="Zhou Y."/>
            <person name="Sheng Y."/>
            <person name="Liu T."/>
            <person name="Pan Y."/>
            <person name="Xia L."/>
            <person name="Li J."/>
            <person name="Zhao F."/>
            <person name="Cao W."/>
        </authorList>
    </citation>
    <scope>NUCLEOTIDE SEQUENCE</scope>
    <source>
        <strain evidence="1">Hyas-2018</strain>
    </source>
</reference>
<accession>A0ACB7SM68</accession>
<protein>
    <submittedName>
        <fullName evidence="1">Uncharacterized protein</fullName>
    </submittedName>
</protein>
<evidence type="ECO:0000313" key="2">
    <source>
        <dbReference type="Proteomes" id="UP000821845"/>
    </source>
</evidence>
<organism evidence="1 2">
    <name type="scientific">Hyalomma asiaticum</name>
    <name type="common">Tick</name>
    <dbReference type="NCBI Taxonomy" id="266040"/>
    <lineage>
        <taxon>Eukaryota</taxon>
        <taxon>Metazoa</taxon>
        <taxon>Ecdysozoa</taxon>
        <taxon>Arthropoda</taxon>
        <taxon>Chelicerata</taxon>
        <taxon>Arachnida</taxon>
        <taxon>Acari</taxon>
        <taxon>Parasitiformes</taxon>
        <taxon>Ixodida</taxon>
        <taxon>Ixodoidea</taxon>
        <taxon>Ixodidae</taxon>
        <taxon>Hyalomminae</taxon>
        <taxon>Hyalomma</taxon>
    </lineage>
</organism>
<gene>
    <name evidence="1" type="ORF">HPB50_001559</name>
</gene>
<evidence type="ECO:0000313" key="1">
    <source>
        <dbReference type="EMBL" id="KAH6934864.1"/>
    </source>
</evidence>